<gene>
    <name evidence="1" type="ORF">GSM42_07415</name>
</gene>
<name>A0A6I4VPR1_9BACL</name>
<evidence type="ECO:0000313" key="2">
    <source>
        <dbReference type="Proteomes" id="UP000430692"/>
    </source>
</evidence>
<dbReference type="RefSeq" id="WP_160800918.1">
    <property type="nucleotide sequence ID" value="NZ_WUUL01000004.1"/>
</dbReference>
<protein>
    <submittedName>
        <fullName evidence="1">Uncharacterized protein</fullName>
    </submittedName>
</protein>
<comment type="caution">
    <text evidence="1">The sequence shown here is derived from an EMBL/GenBank/DDBJ whole genome shotgun (WGS) entry which is preliminary data.</text>
</comment>
<accession>A0A6I4VPR1</accession>
<dbReference type="EMBL" id="WUUL01000004">
    <property type="protein sequence ID" value="MXQ53559.1"/>
    <property type="molecule type" value="Genomic_DNA"/>
</dbReference>
<keyword evidence="2" id="KW-1185">Reference proteome</keyword>
<dbReference type="AlphaFoldDB" id="A0A6I4VPR1"/>
<sequence length="152" mass="18048">MKFLHRDKKISPVAIRLAIRGVEDAIKVFENLKKIRGNTDSEKYQKAHEMIKGLNYYLCRGVICEAKEIDPEKGGFFEEKVYGELTQLLVWDDRVNMFRIAKNNKNYVDEFLVIFRFALTVLNEAKNGNRDHRSLYEVLPWCIWDYLVWVKK</sequence>
<proteinExistence type="predicted"/>
<reference evidence="1 2" key="1">
    <citation type="submission" date="2019-12" db="EMBL/GenBank/DDBJ databases">
        <title>Whole-genome analyses of novel actinobacteria.</title>
        <authorList>
            <person name="Sahin N."/>
            <person name="Saygin H."/>
        </authorList>
    </citation>
    <scope>NUCLEOTIDE SEQUENCE [LARGE SCALE GENOMIC DNA]</scope>
    <source>
        <strain evidence="1 2">KC615</strain>
    </source>
</reference>
<evidence type="ECO:0000313" key="1">
    <source>
        <dbReference type="EMBL" id="MXQ53559.1"/>
    </source>
</evidence>
<dbReference type="Proteomes" id="UP000430692">
    <property type="component" value="Unassembled WGS sequence"/>
</dbReference>
<organism evidence="1 2">
    <name type="scientific">Shimazuella alba</name>
    <dbReference type="NCBI Taxonomy" id="2690964"/>
    <lineage>
        <taxon>Bacteria</taxon>
        <taxon>Bacillati</taxon>
        <taxon>Bacillota</taxon>
        <taxon>Bacilli</taxon>
        <taxon>Bacillales</taxon>
        <taxon>Thermoactinomycetaceae</taxon>
        <taxon>Shimazuella</taxon>
    </lineage>
</organism>